<gene>
    <name evidence="1" type="ORF">QQF64_002245</name>
</gene>
<evidence type="ECO:0000313" key="1">
    <source>
        <dbReference type="EMBL" id="KAL1266570.1"/>
    </source>
</evidence>
<reference evidence="1 2" key="1">
    <citation type="submission" date="2023-09" db="EMBL/GenBank/DDBJ databases">
        <authorList>
            <person name="Wang M."/>
        </authorList>
    </citation>
    <scope>NUCLEOTIDE SEQUENCE [LARGE SCALE GENOMIC DNA]</scope>
    <source>
        <strain evidence="1">GT-2023</strain>
        <tissue evidence="1">Liver</tissue>
    </source>
</reference>
<dbReference type="Proteomes" id="UP001558613">
    <property type="component" value="Unassembled WGS sequence"/>
</dbReference>
<name>A0ABR3MPL4_9TELE</name>
<sequence length="99" mass="10753">MLKEQFKDCQTQQNCPCFGAISDRAARFPNADDSLGRPSSTRQALHVLLLSCRREGRLCVLVDLELKEAVPGAAAAAAVGWTGHGWEGVRLHLNRVLGP</sequence>
<accession>A0ABR3MPL4</accession>
<keyword evidence="2" id="KW-1185">Reference proteome</keyword>
<comment type="caution">
    <text evidence="1">The sequence shown here is derived from an EMBL/GenBank/DDBJ whole genome shotgun (WGS) entry which is preliminary data.</text>
</comment>
<organism evidence="1 2">
    <name type="scientific">Cirrhinus molitorella</name>
    <name type="common">mud carp</name>
    <dbReference type="NCBI Taxonomy" id="172907"/>
    <lineage>
        <taxon>Eukaryota</taxon>
        <taxon>Metazoa</taxon>
        <taxon>Chordata</taxon>
        <taxon>Craniata</taxon>
        <taxon>Vertebrata</taxon>
        <taxon>Euteleostomi</taxon>
        <taxon>Actinopterygii</taxon>
        <taxon>Neopterygii</taxon>
        <taxon>Teleostei</taxon>
        <taxon>Ostariophysi</taxon>
        <taxon>Cypriniformes</taxon>
        <taxon>Cyprinidae</taxon>
        <taxon>Labeoninae</taxon>
        <taxon>Labeonini</taxon>
        <taxon>Cirrhinus</taxon>
    </lineage>
</organism>
<protein>
    <submittedName>
        <fullName evidence="1">Uncharacterized protein</fullName>
    </submittedName>
</protein>
<proteinExistence type="predicted"/>
<evidence type="ECO:0000313" key="2">
    <source>
        <dbReference type="Proteomes" id="UP001558613"/>
    </source>
</evidence>
<dbReference type="EMBL" id="JAYMGO010000010">
    <property type="protein sequence ID" value="KAL1266570.1"/>
    <property type="molecule type" value="Genomic_DNA"/>
</dbReference>